<keyword evidence="3" id="KW-1185">Reference proteome</keyword>
<evidence type="ECO:0000313" key="3">
    <source>
        <dbReference type="Proteomes" id="UP000027138"/>
    </source>
</evidence>
<feature type="signal peptide" evidence="1">
    <location>
        <begin position="1"/>
        <end position="16"/>
    </location>
</feature>
<keyword evidence="1" id="KW-0732">Signal</keyword>
<feature type="chain" id="PRO_5001642360" evidence="1">
    <location>
        <begin position="17"/>
        <end position="138"/>
    </location>
</feature>
<dbReference type="AlphaFoldDB" id="A0A067JYK2"/>
<reference evidence="2 3" key="1">
    <citation type="journal article" date="2014" name="PLoS ONE">
        <title>Global Analysis of Gene Expression Profiles in Physic Nut (Jatropha curcas L.) Seedlings Exposed to Salt Stress.</title>
        <authorList>
            <person name="Zhang L."/>
            <person name="Zhang C."/>
            <person name="Wu P."/>
            <person name="Chen Y."/>
            <person name="Li M."/>
            <person name="Jiang H."/>
            <person name="Wu G."/>
        </authorList>
    </citation>
    <scope>NUCLEOTIDE SEQUENCE [LARGE SCALE GENOMIC DNA]</scope>
    <source>
        <strain evidence="3">cv. GZQX0401</strain>
        <tissue evidence="2">Young leaves</tissue>
    </source>
</reference>
<proteinExistence type="predicted"/>
<protein>
    <submittedName>
        <fullName evidence="2">Uncharacterized protein</fullName>
    </submittedName>
</protein>
<evidence type="ECO:0000256" key="1">
    <source>
        <dbReference type="SAM" id="SignalP"/>
    </source>
</evidence>
<sequence>MASGILSLLRWLAVDGLPTKYENWKQQVVPLGQTGLEGLSQAQKASFPRLQTVRPDRMSFWKFTGSIPIWYLKRPGRSEDRGTGLGIFFGGLELPKKPSKRKKIGEWTGYGGSGRPDRRATASALPAAATALQTDFCL</sequence>
<gene>
    <name evidence="2" type="ORF">JCGZ_19665</name>
</gene>
<dbReference type="EMBL" id="KK914775">
    <property type="protein sequence ID" value="KDP28967.1"/>
    <property type="molecule type" value="Genomic_DNA"/>
</dbReference>
<dbReference type="Proteomes" id="UP000027138">
    <property type="component" value="Unassembled WGS sequence"/>
</dbReference>
<accession>A0A067JYK2</accession>
<name>A0A067JYK2_JATCU</name>
<evidence type="ECO:0000313" key="2">
    <source>
        <dbReference type="EMBL" id="KDP28967.1"/>
    </source>
</evidence>
<organism evidence="2 3">
    <name type="scientific">Jatropha curcas</name>
    <name type="common">Barbados nut</name>
    <dbReference type="NCBI Taxonomy" id="180498"/>
    <lineage>
        <taxon>Eukaryota</taxon>
        <taxon>Viridiplantae</taxon>
        <taxon>Streptophyta</taxon>
        <taxon>Embryophyta</taxon>
        <taxon>Tracheophyta</taxon>
        <taxon>Spermatophyta</taxon>
        <taxon>Magnoliopsida</taxon>
        <taxon>eudicotyledons</taxon>
        <taxon>Gunneridae</taxon>
        <taxon>Pentapetalae</taxon>
        <taxon>rosids</taxon>
        <taxon>fabids</taxon>
        <taxon>Malpighiales</taxon>
        <taxon>Euphorbiaceae</taxon>
        <taxon>Crotonoideae</taxon>
        <taxon>Jatropheae</taxon>
        <taxon>Jatropha</taxon>
    </lineage>
</organism>